<dbReference type="SMART" id="SM00922">
    <property type="entry name" value="MR_MLE"/>
    <property type="match status" value="1"/>
</dbReference>
<gene>
    <name evidence="9" type="ORF">SAMN05878391_1437</name>
</gene>
<evidence type="ECO:0000256" key="3">
    <source>
        <dbReference type="ARBA" id="ARBA00008031"/>
    </source>
</evidence>
<dbReference type="GO" id="GO:0009063">
    <property type="term" value="P:amino acid catabolic process"/>
    <property type="evidence" value="ECO:0007669"/>
    <property type="project" value="InterPro"/>
</dbReference>
<evidence type="ECO:0000256" key="7">
    <source>
        <dbReference type="ARBA" id="ARBA00023235"/>
    </source>
</evidence>
<dbReference type="SUPFAM" id="SSF54826">
    <property type="entry name" value="Enolase N-terminal domain-like"/>
    <property type="match status" value="1"/>
</dbReference>
<dbReference type="SFLD" id="SFLDG01258">
    <property type="entry name" value="(chloro)muconate_cycloisomeras"/>
    <property type="match status" value="1"/>
</dbReference>
<keyword evidence="6" id="KW-0464">Manganese</keyword>
<dbReference type="InterPro" id="IPR029017">
    <property type="entry name" value="Enolase-like_N"/>
</dbReference>
<dbReference type="InterPro" id="IPR013370">
    <property type="entry name" value="Chloromuconate_cycloisomerase"/>
</dbReference>
<comment type="cofactor">
    <cofactor evidence="1">
        <name>Mn(2+)</name>
        <dbReference type="ChEBI" id="CHEBI:29035"/>
    </cofactor>
</comment>
<name>A0A285UIX6_9STAP</name>
<dbReference type="RefSeq" id="WP_245844581.1">
    <property type="nucleotide sequence ID" value="NZ_OBQF01000003.1"/>
</dbReference>
<evidence type="ECO:0000313" key="10">
    <source>
        <dbReference type="Proteomes" id="UP000219412"/>
    </source>
</evidence>
<dbReference type="GO" id="GO:0018849">
    <property type="term" value="F:muconate cycloisomerase activity"/>
    <property type="evidence" value="ECO:0007669"/>
    <property type="project" value="InterPro"/>
</dbReference>
<dbReference type="SFLD" id="SFLDS00001">
    <property type="entry name" value="Enolase"/>
    <property type="match status" value="1"/>
</dbReference>
<dbReference type="NCBIfam" id="TIGR02534">
    <property type="entry name" value="mucon_cyclo"/>
    <property type="match status" value="1"/>
</dbReference>
<evidence type="ECO:0000256" key="2">
    <source>
        <dbReference type="ARBA" id="ARBA00005211"/>
    </source>
</evidence>
<dbReference type="GO" id="GO:0016854">
    <property type="term" value="F:racemase and epimerase activity"/>
    <property type="evidence" value="ECO:0007669"/>
    <property type="project" value="UniProtKB-ARBA"/>
</dbReference>
<keyword evidence="7 9" id="KW-0413">Isomerase</keyword>
<keyword evidence="10" id="KW-1185">Reference proteome</keyword>
<dbReference type="Gene3D" id="3.30.390.10">
    <property type="entry name" value="Enolase-like, N-terminal domain"/>
    <property type="match status" value="1"/>
</dbReference>
<dbReference type="PANTHER" id="PTHR48073:SF2">
    <property type="entry name" value="O-SUCCINYLBENZOATE SYNTHASE"/>
    <property type="match status" value="1"/>
</dbReference>
<evidence type="ECO:0000313" key="9">
    <source>
        <dbReference type="EMBL" id="SOC41855.1"/>
    </source>
</evidence>
<keyword evidence="4" id="KW-0479">Metal-binding</keyword>
<feature type="domain" description="Mandelate racemase/muconate lactonizing enzyme C-terminal" evidence="8">
    <location>
        <begin position="148"/>
        <end position="245"/>
    </location>
</feature>
<evidence type="ECO:0000256" key="5">
    <source>
        <dbReference type="ARBA" id="ARBA00022797"/>
    </source>
</evidence>
<sequence>MDNIFIDKVDTYIVDLPVIRPHQLAMTTITTQAIVIAIIKDKSGRTGVSEVATIGGASYGDSTVEAIKANVDKYITPHLIDQTPIQFNKIMTTVAKHVRGNLFAKSLVETALIDLAAKQREIPAYKLFGGKIHDSLPLAWTLASGDTGQDIEEAKEMLHAKRHNIFKLKIGHGDPDANVRHVGEIIKAVGDESRVTVDINQAWDEYTALKQIRALEEMGVSMIEQPLPTWNYEGMKRLTERFGVSILADEAATSLHDTYRIIKERAGDAVALKPAKHGGILETKKIAGIAEAAGFGLYGGTMIESTVGNAIAASVYSTISEFKFGTEIFGPLLYKDKLTLEDIKVENFEIQIPDDIGFGNTLDYEKLEHYKRR</sequence>
<keyword evidence="5" id="KW-0058">Aromatic hydrocarbons catabolism</keyword>
<evidence type="ECO:0000256" key="4">
    <source>
        <dbReference type="ARBA" id="ARBA00022723"/>
    </source>
</evidence>
<dbReference type="InterPro" id="IPR013342">
    <property type="entry name" value="Mandelate_racemase_C"/>
</dbReference>
<dbReference type="SUPFAM" id="SSF51604">
    <property type="entry name" value="Enolase C-terminal domain-like"/>
    <property type="match status" value="1"/>
</dbReference>
<dbReference type="InterPro" id="IPR018110">
    <property type="entry name" value="Mandel_Rmase/mucon_lact_enz_CS"/>
</dbReference>
<dbReference type="Pfam" id="PF02746">
    <property type="entry name" value="MR_MLE_N"/>
    <property type="match status" value="1"/>
</dbReference>
<dbReference type="Proteomes" id="UP000219412">
    <property type="component" value="Unassembled WGS sequence"/>
</dbReference>
<comment type="pathway">
    <text evidence="2">Aromatic compound metabolism.</text>
</comment>
<dbReference type="GO" id="GO:0030145">
    <property type="term" value="F:manganese ion binding"/>
    <property type="evidence" value="ECO:0007669"/>
    <property type="project" value="InterPro"/>
</dbReference>
<protein>
    <submittedName>
        <fullName evidence="9">Muconate cycloisomerase</fullName>
    </submittedName>
</protein>
<dbReference type="AlphaFoldDB" id="A0A285UIX6"/>
<evidence type="ECO:0000259" key="8">
    <source>
        <dbReference type="SMART" id="SM00922"/>
    </source>
</evidence>
<evidence type="ECO:0000256" key="6">
    <source>
        <dbReference type="ARBA" id="ARBA00023211"/>
    </source>
</evidence>
<dbReference type="InterPro" id="IPR029065">
    <property type="entry name" value="Enolase_C-like"/>
</dbReference>
<dbReference type="GO" id="GO:0018850">
    <property type="term" value="F:chloromuconate cycloisomerase activity"/>
    <property type="evidence" value="ECO:0007669"/>
    <property type="project" value="InterPro"/>
</dbReference>
<proteinExistence type="inferred from homology"/>
<comment type="similarity">
    <text evidence="3">Belongs to the mandelate racemase/muconate lactonizing enzyme family.</text>
</comment>
<dbReference type="PROSITE" id="PS00909">
    <property type="entry name" value="MR_MLE_2"/>
    <property type="match status" value="1"/>
</dbReference>
<dbReference type="InterPro" id="IPR013341">
    <property type="entry name" value="Mandelate_racemase_N_dom"/>
</dbReference>
<dbReference type="PANTHER" id="PTHR48073">
    <property type="entry name" value="O-SUCCINYLBENZOATE SYNTHASE-RELATED"/>
    <property type="match status" value="1"/>
</dbReference>
<dbReference type="Pfam" id="PF13378">
    <property type="entry name" value="MR_MLE_C"/>
    <property type="match status" value="1"/>
</dbReference>
<accession>A0A285UIX6</accession>
<dbReference type="EMBL" id="OBQF01000003">
    <property type="protein sequence ID" value="SOC41855.1"/>
    <property type="molecule type" value="Genomic_DNA"/>
</dbReference>
<reference evidence="10" key="1">
    <citation type="submission" date="2017-08" db="EMBL/GenBank/DDBJ databases">
        <authorList>
            <person name="Varghese N."/>
            <person name="Submissions S."/>
        </authorList>
    </citation>
    <scope>NUCLEOTIDE SEQUENCE [LARGE SCALE GENOMIC DNA]</scope>
    <source>
        <strain evidence="10">DSM 23173</strain>
    </source>
</reference>
<organism evidence="9 10">
    <name type="scientific">Salinicoccus kekensis</name>
    <dbReference type="NCBI Taxonomy" id="714307"/>
    <lineage>
        <taxon>Bacteria</taxon>
        <taxon>Bacillati</taxon>
        <taxon>Bacillota</taxon>
        <taxon>Bacilli</taxon>
        <taxon>Bacillales</taxon>
        <taxon>Staphylococcaceae</taxon>
        <taxon>Salinicoccus</taxon>
    </lineage>
</organism>
<evidence type="ECO:0000256" key="1">
    <source>
        <dbReference type="ARBA" id="ARBA00001936"/>
    </source>
</evidence>
<dbReference type="Gene3D" id="3.20.20.120">
    <property type="entry name" value="Enolase-like C-terminal domain"/>
    <property type="match status" value="1"/>
</dbReference>
<dbReference type="InterPro" id="IPR036849">
    <property type="entry name" value="Enolase-like_C_sf"/>
</dbReference>
<dbReference type="SFLD" id="SFLDG00180">
    <property type="entry name" value="muconate_cycloisomerase"/>
    <property type="match status" value="1"/>
</dbReference>